<keyword evidence="1" id="KW-0472">Membrane</keyword>
<name>A0A7W8M3E4_9FIRM</name>
<dbReference type="Proteomes" id="UP000543642">
    <property type="component" value="Unassembled WGS sequence"/>
</dbReference>
<reference evidence="2 3" key="1">
    <citation type="submission" date="2020-08" db="EMBL/GenBank/DDBJ databases">
        <title>Genomic Encyclopedia of Type Strains, Phase IV (KMG-IV): sequencing the most valuable type-strain genomes for metagenomic binning, comparative biology and taxonomic classification.</title>
        <authorList>
            <person name="Goeker M."/>
        </authorList>
    </citation>
    <scope>NUCLEOTIDE SEQUENCE [LARGE SCALE GENOMIC DNA]</scope>
    <source>
        <strain evidence="2 3">DSM 106146</strain>
    </source>
</reference>
<dbReference type="RefSeq" id="WP_183770193.1">
    <property type="nucleotide sequence ID" value="NZ_JACHFW010000001.1"/>
</dbReference>
<organism evidence="2 3">
    <name type="scientific">Catenibacillus scindens</name>
    <dbReference type="NCBI Taxonomy" id="673271"/>
    <lineage>
        <taxon>Bacteria</taxon>
        <taxon>Bacillati</taxon>
        <taxon>Bacillota</taxon>
        <taxon>Clostridia</taxon>
        <taxon>Lachnospirales</taxon>
        <taxon>Lachnospiraceae</taxon>
        <taxon>Catenibacillus</taxon>
    </lineage>
</organism>
<dbReference type="AlphaFoldDB" id="A0A7W8M3E4"/>
<comment type="caution">
    <text evidence="2">The sequence shown here is derived from an EMBL/GenBank/DDBJ whole genome shotgun (WGS) entry which is preliminary data.</text>
</comment>
<keyword evidence="3" id="KW-1185">Reference proteome</keyword>
<feature type="transmembrane region" description="Helical" evidence="1">
    <location>
        <begin position="6"/>
        <end position="25"/>
    </location>
</feature>
<keyword evidence="1" id="KW-1133">Transmembrane helix</keyword>
<evidence type="ECO:0000313" key="3">
    <source>
        <dbReference type="Proteomes" id="UP000543642"/>
    </source>
</evidence>
<proteinExistence type="predicted"/>
<protein>
    <submittedName>
        <fullName evidence="2">Uncharacterized protein</fullName>
    </submittedName>
</protein>
<dbReference type="EMBL" id="JACHFW010000001">
    <property type="protein sequence ID" value="MBB5262975.1"/>
    <property type="molecule type" value="Genomic_DNA"/>
</dbReference>
<feature type="transmembrane region" description="Helical" evidence="1">
    <location>
        <begin position="37"/>
        <end position="60"/>
    </location>
</feature>
<gene>
    <name evidence="2" type="ORF">HNP82_000069</name>
</gene>
<evidence type="ECO:0000256" key="1">
    <source>
        <dbReference type="SAM" id="Phobius"/>
    </source>
</evidence>
<evidence type="ECO:0000313" key="2">
    <source>
        <dbReference type="EMBL" id="MBB5262975.1"/>
    </source>
</evidence>
<accession>A0A7W8M3E4</accession>
<sequence>MYVTVIGIILLILHVIICCLVYVGIRCHILKVKKHMMPMVIFIPFWGLVCCLILHFQIFIKANGEKKKGVEKLQVEDQVYRSILPDNFQDQKDIVPLEEALIMNDSKTRRDLMMDILNDHPQDYMEALLQARMNEDVEVVHYAATAMTELSKSYDTRLRQMERTYRRDPENYSVLEEYCDLLKEYLSQGLAQGQLERMQRERYSQLLEKKLAREPVLENYVRLVENEFSLKRCDRAGALLDQMEKKWEDHSDYHMLRLEYYALMGRGVDLENQIREIDKRHIYLSRAQRERINFWRQKQ</sequence>
<keyword evidence="1" id="KW-0812">Transmembrane</keyword>